<sequence>MSADSVTVTTPPPTARSAVANGSRLFVEGLDGRSALARRYRDLVASFTTDIGGDPSESQKQLIRRAASLSTWCEAQEVRLANGEDIEIGPLTTAANSLRRILQDIGLERRARDVTPDLRTYLAQKAAQKTTEAAS</sequence>
<organism evidence="1 2">
    <name type="scientific">Chelativorans salis</name>
    <dbReference type="NCBI Taxonomy" id="2978478"/>
    <lineage>
        <taxon>Bacteria</taxon>
        <taxon>Pseudomonadati</taxon>
        <taxon>Pseudomonadota</taxon>
        <taxon>Alphaproteobacteria</taxon>
        <taxon>Hyphomicrobiales</taxon>
        <taxon>Phyllobacteriaceae</taxon>
        <taxon>Chelativorans</taxon>
    </lineage>
</organism>
<accession>A0ABT2LNU1</accession>
<proteinExistence type="predicted"/>
<dbReference type="Proteomes" id="UP001320831">
    <property type="component" value="Unassembled WGS sequence"/>
</dbReference>
<protein>
    <submittedName>
        <fullName evidence="1">Uncharacterized protein</fullName>
    </submittedName>
</protein>
<reference evidence="1 2" key="1">
    <citation type="submission" date="2022-09" db="EMBL/GenBank/DDBJ databases">
        <title>Chelativorans salina sp. nov., a novel slightly halophilic bacterium isolated from a saline lake sediment enrichment.</title>
        <authorList>
            <person name="Gao L."/>
            <person name="Fang B.-Z."/>
            <person name="Li W.-J."/>
        </authorList>
    </citation>
    <scope>NUCLEOTIDE SEQUENCE [LARGE SCALE GENOMIC DNA]</scope>
    <source>
        <strain evidence="1 2">EGI FJ00035</strain>
    </source>
</reference>
<evidence type="ECO:0000313" key="1">
    <source>
        <dbReference type="EMBL" id="MCT7375734.1"/>
    </source>
</evidence>
<gene>
    <name evidence="1" type="ORF">N5A92_11890</name>
</gene>
<keyword evidence="2" id="KW-1185">Reference proteome</keyword>
<dbReference type="RefSeq" id="WP_260902869.1">
    <property type="nucleotide sequence ID" value="NZ_JAOCZP010000003.1"/>
</dbReference>
<comment type="caution">
    <text evidence="1">The sequence shown here is derived from an EMBL/GenBank/DDBJ whole genome shotgun (WGS) entry which is preliminary data.</text>
</comment>
<name>A0ABT2LNU1_9HYPH</name>
<dbReference type="EMBL" id="JAOCZP010000003">
    <property type="protein sequence ID" value="MCT7375734.1"/>
    <property type="molecule type" value="Genomic_DNA"/>
</dbReference>
<evidence type="ECO:0000313" key="2">
    <source>
        <dbReference type="Proteomes" id="UP001320831"/>
    </source>
</evidence>